<evidence type="ECO:0000256" key="1">
    <source>
        <dbReference type="SAM" id="MobiDB-lite"/>
    </source>
</evidence>
<accession>A0A5B9DVW8</accession>
<proteinExistence type="predicted"/>
<name>A0A5B9DVW8_9HYPH</name>
<keyword evidence="3" id="KW-1185">Reference proteome</keyword>
<evidence type="ECO:0000313" key="3">
    <source>
        <dbReference type="Proteomes" id="UP000321062"/>
    </source>
</evidence>
<gene>
    <name evidence="2" type="ORF">FNA67_21375</name>
</gene>
<reference evidence="2 3" key="1">
    <citation type="journal article" date="2015" name="Int. J. Syst. Evol. Microbiol.">
        <title>Youhaiella tibetensis gen. nov., sp. nov., isolated from subsurface sediment.</title>
        <authorList>
            <person name="Wang Y.X."/>
            <person name="Huang F.Q."/>
            <person name="Nogi Y."/>
            <person name="Pang S.J."/>
            <person name="Wang P.K."/>
            <person name="Lv J."/>
        </authorList>
    </citation>
    <scope>NUCLEOTIDE SEQUENCE [LARGE SCALE GENOMIC DNA]</scope>
    <source>
        <strain evidence="3">fig4</strain>
    </source>
</reference>
<dbReference type="KEGG" id="yti:FNA67_21375"/>
<evidence type="ECO:0000313" key="2">
    <source>
        <dbReference type="EMBL" id="QEE22558.1"/>
    </source>
</evidence>
<dbReference type="RefSeq" id="WP_053168251.1">
    <property type="nucleotide sequence ID" value="NZ_BMFM01000001.1"/>
</dbReference>
<dbReference type="OrthoDB" id="7873635at2"/>
<sequence>MNKDKAQPDPKGAAAFRDGKKPGPVTSKVQIRPAGPNSQAEKPGKWDKVDEAADESFPASDPPAY</sequence>
<feature type="region of interest" description="Disordered" evidence="1">
    <location>
        <begin position="1"/>
        <end position="65"/>
    </location>
</feature>
<dbReference type="EMBL" id="CP041690">
    <property type="protein sequence ID" value="QEE22558.1"/>
    <property type="molecule type" value="Genomic_DNA"/>
</dbReference>
<feature type="compositionally biased region" description="Basic and acidic residues" evidence="1">
    <location>
        <begin position="42"/>
        <end position="51"/>
    </location>
</feature>
<dbReference type="AlphaFoldDB" id="A0A5B9DVW8"/>
<protein>
    <submittedName>
        <fullName evidence="2">Uncharacterized protein</fullName>
    </submittedName>
</protein>
<dbReference type="Proteomes" id="UP000321062">
    <property type="component" value="Chromosome"/>
</dbReference>
<organism evidence="2 3">
    <name type="scientific">Paradevosia tibetensis</name>
    <dbReference type="NCBI Taxonomy" id="1447062"/>
    <lineage>
        <taxon>Bacteria</taxon>
        <taxon>Pseudomonadati</taxon>
        <taxon>Pseudomonadota</taxon>
        <taxon>Alphaproteobacteria</taxon>
        <taxon>Hyphomicrobiales</taxon>
        <taxon>Devosiaceae</taxon>
        <taxon>Paradevosia</taxon>
    </lineage>
</organism>